<feature type="domain" description="Rib" evidence="2">
    <location>
        <begin position="225"/>
        <end position="283"/>
    </location>
</feature>
<reference evidence="3 4" key="1">
    <citation type="submission" date="2009-01" db="EMBL/GenBank/DDBJ databases">
        <authorList>
            <person name="Qin X."/>
            <person name="Bachman B."/>
            <person name="Battles P."/>
            <person name="Bell A."/>
            <person name="Bess C."/>
            <person name="Bickham C."/>
            <person name="Chaboub L."/>
            <person name="Chen D."/>
            <person name="Coyle M."/>
            <person name="Deiros D.R."/>
            <person name="Dinh H."/>
            <person name="Forbes L."/>
            <person name="Fowler G."/>
            <person name="Francisco L."/>
            <person name="Fu Q."/>
            <person name="Gubbala S."/>
            <person name="Hale W."/>
            <person name="Han Y."/>
            <person name="Hemphill L."/>
            <person name="Highlander S.K."/>
            <person name="Hirani K."/>
            <person name="Hogues M."/>
            <person name="Jackson L."/>
            <person name="Jakkamsetti A."/>
            <person name="Javaid M."/>
            <person name="Jiang H."/>
            <person name="Korchina V."/>
            <person name="Kovar C."/>
            <person name="Lara F."/>
            <person name="Lee S."/>
            <person name="Mata R."/>
            <person name="Mathew T."/>
            <person name="Moen C."/>
            <person name="Morales K."/>
            <person name="Munidasa M."/>
            <person name="Nazareth L."/>
            <person name="Ngo R."/>
            <person name="Nguyen L."/>
            <person name="Okwuonu G."/>
            <person name="Ongeri F."/>
            <person name="Patil S."/>
            <person name="Petrosino J."/>
            <person name="Pham C."/>
            <person name="Pham P."/>
            <person name="Pu L.-L."/>
            <person name="Puazo M."/>
            <person name="Raj R."/>
            <person name="Reid J."/>
            <person name="Rouhana J."/>
            <person name="Saada N."/>
            <person name="Shang Y."/>
            <person name="Simmons D."/>
            <person name="Thornton R."/>
            <person name="Warren J."/>
            <person name="Weissenberger G."/>
            <person name="Zhang J."/>
            <person name="Zhang L."/>
            <person name="Zhou C."/>
            <person name="Zhu D."/>
            <person name="Muzny D."/>
            <person name="Worley K."/>
            <person name="Gibbs R."/>
        </authorList>
    </citation>
    <scope>NUCLEOTIDE SEQUENCE [LARGE SCALE GENOMIC DNA]</scope>
    <source>
        <strain evidence="3 4">DSM 16047</strain>
    </source>
</reference>
<dbReference type="Proteomes" id="UP000005583">
    <property type="component" value="Unassembled WGS sequence"/>
</dbReference>
<dbReference type="Pfam" id="PF08428">
    <property type="entry name" value="Rib"/>
    <property type="match status" value="10"/>
</dbReference>
<feature type="compositionally biased region" description="Polar residues" evidence="1">
    <location>
        <begin position="1252"/>
        <end position="1271"/>
    </location>
</feature>
<feature type="domain" description="Rib" evidence="2">
    <location>
        <begin position="1134"/>
        <end position="1193"/>
    </location>
</feature>
<dbReference type="NCBIfam" id="TIGR02331">
    <property type="entry name" value="rib_alpha"/>
    <property type="match status" value="2"/>
</dbReference>
<dbReference type="HOGENOM" id="CLU_250665_0_0_9"/>
<feature type="compositionally biased region" description="Low complexity" evidence="1">
    <location>
        <begin position="1307"/>
        <end position="1316"/>
    </location>
</feature>
<dbReference type="InterPro" id="IPR012706">
    <property type="entry name" value="Rib_alpha_Esp_rpt"/>
</dbReference>
<gene>
    <name evidence="3" type="ORF">HMPREF0548_1902</name>
</gene>
<comment type="caution">
    <text evidence="3">The sequence shown here is derived from an EMBL/GenBank/DDBJ whole genome shotgun (WGS) entry which is preliminary data.</text>
</comment>
<accession>C2EQF6</accession>
<dbReference type="STRING" id="525365.HMPREF0548_1902"/>
<keyword evidence="4" id="KW-1185">Reference proteome</keyword>
<sequence length="1462" mass="153268">ASEHQSVQQSTLPTAEQAKDAIGNNAALTPYGAEYAWYASEGGSPLTTSNTVLPRGTNTGSKQVWIKISYKKAGAADGEQWVQTTLDLKNDLAHQFHDLLSSNTVTVVKSNTPISGNLVNGSINNAVIQDATTRLYHLGTAPVINIPNNLPRNTVFSWVTPVDISSVGNVVGNVQVAYSDGSKDTIPAVVHVIDHIPKMNEIFTPAGGEIWVAPNTALDPTHGADRAEAGITNHAEMPTGIDYSWSATPRIDTSHPGTRLVGIVNVKYSDNTSNSASVVIHVNGRSTEEDHPTVPSEASRYTPQGKDLYKQVDTAHPNDIGDAKLAIANTADSSAADKLPGDATFSWQYVDNNILATAGTKGAIVRVTYGDRSHTDVPIAVHVTASQTEAELHPATGQDITTTVGDPAHKVKAQNGIANVATMPAGTTYSWVGAAPDVSREADIPANVKVAYQDGSANTVAIMVHVANSSESGRTLASDLLNPTGGTITEYKDANAQLTIPEVLEKLNSQHSFFTNDNPASVPGANPIQYEWADSHFGENVLKSTGLKSGQVLIKYGDNSTDTVTVMVDVKDLASKYDNLTAKAITTTVGGSVTAKQGLESPIPDDELTKIDFVSPVNLNAAGTSADPKAPSYTAQAAGTYGENIKITFKDNSTKILATSLVVSSPNQRLADVMIPTGGLITRYVGDSLGTSDAQEAVSDNGDMPDNTHYSWVVTPDTSSKGLKSGEVQVSYPDNSAGTVMVHVNVKPLADKYTPLGQSITIGEPSSEPLSGSNRAKDGISNTIQLPADAVYAWATPVDISQADTTVPGLVKVTYRDNSVDTVAVSVIVGHPENNPQTNNPVAKIINVNYGDVFVNNSDNAKRGVQNTANMPSDAVYSFVGALPTDGSNKIDQTGDVPVLVHIVGTDYDKSVATVIHVVSASQNLDAGHEAPIGQDIYAKAGDPLPDPKKGIIGADDPDSPLAREGASYSWATGGEPDISTVGTKSGIVQVNYGDGSSKLVPVTVTVTPDGNPAPVPGEGQVTAAGYHPFGKSLERQKSNYRTLNDADARVAVGFPDAETVPAGTSYSWVDPNFARTALRTKGYKTSQVKVTYADGSESIVLATVHVTSMADDYTPAPLPITYDPDGLGLPGDLNDPDNPTPAIDPSSLPSGTLVRFPAGVNPQNMTPGDHPVQVEVDYPDGTHVIVPTVIHVPAKDTGSANNGDSLFFKPDNSLLTPGASVPTGNVPNAPVENSANIPVANEPASPAVPSAGNSGSGDITVPTATVPNGSTTAAGEATGAETTVPGKTSVTADNTNGAAGNTVAGTSDNTTVDTNNNDHDVEIPARAGVHQKLVIYIGKSGRIVKKAYISVGKGYQSLEKLFKLAQDKDKMPKGYKVTGKVKKVAKHLDVWVIKSGQPGNKRAPRTKDVLYITKDGKIVKRTRITGSVSKLAKSKLPKGYKITGIDRVHNHYNVWIKKAGK</sequence>
<feature type="non-terminal residue" evidence="3">
    <location>
        <position position="1"/>
    </location>
</feature>
<dbReference type="InterPro" id="IPR059115">
    <property type="entry name" value="Rib"/>
</dbReference>
<feature type="domain" description="Rib" evidence="2">
    <location>
        <begin position="926"/>
        <end position="1008"/>
    </location>
</feature>
<dbReference type="RefSeq" id="WP_007126659.1">
    <property type="nucleotide sequence ID" value="NZ_GG693256.1"/>
</dbReference>
<feature type="domain" description="Rib" evidence="2">
    <location>
        <begin position="750"/>
        <end position="830"/>
    </location>
</feature>
<feature type="domain" description="Rib" evidence="2">
    <location>
        <begin position="527"/>
        <end position="572"/>
    </location>
</feature>
<evidence type="ECO:0000259" key="2">
    <source>
        <dbReference type="Pfam" id="PF08428"/>
    </source>
</evidence>
<feature type="domain" description="Rib" evidence="2">
    <location>
        <begin position="671"/>
        <end position="747"/>
    </location>
</feature>
<protein>
    <submittedName>
        <fullName evidence="3">Rib/alpha/Esp surface antigen repeat (3 repeats)</fullName>
    </submittedName>
</protein>
<feature type="domain" description="Rib" evidence="2">
    <location>
        <begin position="143"/>
        <end position="193"/>
    </location>
</feature>
<proteinExistence type="predicted"/>
<feature type="domain" description="Rib" evidence="2">
    <location>
        <begin position="297"/>
        <end position="384"/>
    </location>
</feature>
<feature type="compositionally biased region" description="Polar residues" evidence="1">
    <location>
        <begin position="1286"/>
        <end position="1306"/>
    </location>
</feature>
<feature type="domain" description="Rib" evidence="2">
    <location>
        <begin position="1027"/>
        <end position="1108"/>
    </location>
</feature>
<dbReference type="EMBL" id="ACGU01000108">
    <property type="protein sequence ID" value="EEJ71170.1"/>
    <property type="molecule type" value="Genomic_DNA"/>
</dbReference>
<name>C2EQF6_9LACO</name>
<evidence type="ECO:0000313" key="3">
    <source>
        <dbReference type="EMBL" id="EEJ71170.1"/>
    </source>
</evidence>
<dbReference type="eggNOG" id="COG3064">
    <property type="taxonomic scope" value="Bacteria"/>
</dbReference>
<organism evidence="3 4">
    <name type="scientific">Lactobacillus ultunensis DSM 16047</name>
    <dbReference type="NCBI Taxonomy" id="525365"/>
    <lineage>
        <taxon>Bacteria</taxon>
        <taxon>Bacillati</taxon>
        <taxon>Bacillota</taxon>
        <taxon>Bacilli</taxon>
        <taxon>Lactobacillales</taxon>
        <taxon>Lactobacillaceae</taxon>
        <taxon>Lactobacillus</taxon>
    </lineage>
</organism>
<evidence type="ECO:0000256" key="1">
    <source>
        <dbReference type="SAM" id="MobiDB-lite"/>
    </source>
</evidence>
<feature type="region of interest" description="Disordered" evidence="1">
    <location>
        <begin position="1125"/>
        <end position="1150"/>
    </location>
</feature>
<evidence type="ECO:0000313" key="4">
    <source>
        <dbReference type="Proteomes" id="UP000005583"/>
    </source>
</evidence>
<feature type="compositionally biased region" description="Low complexity" evidence="1">
    <location>
        <begin position="1272"/>
        <end position="1284"/>
    </location>
</feature>
<feature type="domain" description="Rib" evidence="2">
    <location>
        <begin position="390"/>
        <end position="467"/>
    </location>
</feature>
<feature type="region of interest" description="Disordered" evidence="1">
    <location>
        <begin position="1242"/>
        <end position="1318"/>
    </location>
</feature>